<organism evidence="2 3">
    <name type="scientific">Discostella pseudostelligera</name>
    <dbReference type="NCBI Taxonomy" id="259834"/>
    <lineage>
        <taxon>Eukaryota</taxon>
        <taxon>Sar</taxon>
        <taxon>Stramenopiles</taxon>
        <taxon>Ochrophyta</taxon>
        <taxon>Bacillariophyta</taxon>
        <taxon>Coscinodiscophyceae</taxon>
        <taxon>Thalassiosirophycidae</taxon>
        <taxon>Stephanodiscales</taxon>
        <taxon>Stephanodiscaceae</taxon>
        <taxon>Discostella</taxon>
    </lineage>
</organism>
<evidence type="ECO:0000256" key="1">
    <source>
        <dbReference type="SAM" id="Phobius"/>
    </source>
</evidence>
<keyword evidence="1" id="KW-0812">Transmembrane</keyword>
<comment type="caution">
    <text evidence="2">The sequence shown here is derived from an EMBL/GenBank/DDBJ whole genome shotgun (WGS) entry which is preliminary data.</text>
</comment>
<keyword evidence="3" id="KW-1185">Reference proteome</keyword>
<keyword evidence="1" id="KW-0472">Membrane</keyword>
<proteinExistence type="predicted"/>
<feature type="transmembrane region" description="Helical" evidence="1">
    <location>
        <begin position="287"/>
        <end position="304"/>
    </location>
</feature>
<feature type="transmembrane region" description="Helical" evidence="1">
    <location>
        <begin position="458"/>
        <end position="476"/>
    </location>
</feature>
<keyword evidence="1" id="KW-1133">Transmembrane helix</keyword>
<dbReference type="EMBL" id="JALLBG020000228">
    <property type="protein sequence ID" value="KAL3758546.1"/>
    <property type="molecule type" value="Genomic_DNA"/>
</dbReference>
<feature type="transmembrane region" description="Helical" evidence="1">
    <location>
        <begin position="233"/>
        <end position="252"/>
    </location>
</feature>
<evidence type="ECO:0000313" key="2">
    <source>
        <dbReference type="EMBL" id="KAL3758546.1"/>
    </source>
</evidence>
<reference evidence="2 3" key="1">
    <citation type="submission" date="2024-10" db="EMBL/GenBank/DDBJ databases">
        <title>Updated reference genomes for cyclostephanoid diatoms.</title>
        <authorList>
            <person name="Roberts W.R."/>
            <person name="Alverson A.J."/>
        </authorList>
    </citation>
    <scope>NUCLEOTIDE SEQUENCE [LARGE SCALE GENOMIC DNA]</scope>
    <source>
        <strain evidence="2 3">AJA232-27</strain>
    </source>
</reference>
<dbReference type="AlphaFoldDB" id="A0ABD3M737"/>
<feature type="transmembrane region" description="Helical" evidence="1">
    <location>
        <begin position="375"/>
        <end position="397"/>
    </location>
</feature>
<dbReference type="PROSITE" id="PS51257">
    <property type="entry name" value="PROKAR_LIPOPROTEIN"/>
    <property type="match status" value="1"/>
</dbReference>
<evidence type="ECO:0000313" key="3">
    <source>
        <dbReference type="Proteomes" id="UP001530293"/>
    </source>
</evidence>
<protein>
    <submittedName>
        <fullName evidence="2">Uncharacterized protein</fullName>
    </submittedName>
</protein>
<dbReference type="Proteomes" id="UP001530293">
    <property type="component" value="Unassembled WGS sequence"/>
</dbReference>
<name>A0ABD3M737_9STRA</name>
<accession>A0ABD3M737</accession>
<sequence length="485" mass="51896">MVATHRRSSSRHILSPAFFNTVALIISCWCIGGVSANESASSAIVSPGVGVGVGDFGGMPHLTPHPSSSSIARARRTSTTTTGITARITAIRGGSSHPRGKRWNDLSTITRIGSGDIYTPRGGGSDDVIGLDTSSPPRAPLSSIASSLSKSSSILLSIISTSINIASGAFVASGYFGAYIASWVLRTIHHDILPNMVTMIASKENTNSDDGGSAIIKSSLNNMLLLQVFEGKYRWTSIATLLSFLLHIVLPFSNNNPTYNKHDLIDNIFVTTILWVYSHMIDPLFGGAIGMAHVALGGLSMILGNHKLRTAMYRLGGEWRLKKLNQHIFATGGGGTDDVYIDPLKAVRPVRLPVLLSTSGTIATAIANGMSSASLLLSFPQYFLGLYMLGSSFISWWSKTNRQSNDGYFIGRFVQWLGEEGTLSCSRYTNDATTTTTGGCGVGGHIDSPWKLSTRLVALYWITILSKTLLALIVICRNDATGSTR</sequence>
<gene>
    <name evidence="2" type="ORF">ACHAWU_008300</name>
</gene>
<feature type="transmembrane region" description="Helical" evidence="1">
    <location>
        <begin position="154"/>
        <end position="176"/>
    </location>
</feature>